<organism evidence="1">
    <name type="scientific">viral metagenome</name>
    <dbReference type="NCBI Taxonomy" id="1070528"/>
    <lineage>
        <taxon>unclassified sequences</taxon>
        <taxon>metagenomes</taxon>
        <taxon>organismal metagenomes</taxon>
    </lineage>
</organism>
<dbReference type="AlphaFoldDB" id="A0A6C0IHX3"/>
<evidence type="ECO:0000313" key="1">
    <source>
        <dbReference type="EMBL" id="QHT92075.1"/>
    </source>
</evidence>
<reference evidence="1" key="1">
    <citation type="journal article" date="2020" name="Nature">
        <title>Giant virus diversity and host interactions through global metagenomics.</title>
        <authorList>
            <person name="Schulz F."/>
            <person name="Roux S."/>
            <person name="Paez-Espino D."/>
            <person name="Jungbluth S."/>
            <person name="Walsh D.A."/>
            <person name="Denef V.J."/>
            <person name="McMahon K.D."/>
            <person name="Konstantinidis K.T."/>
            <person name="Eloe-Fadrosh E.A."/>
            <person name="Kyrpides N.C."/>
            <person name="Woyke T."/>
        </authorList>
    </citation>
    <scope>NUCLEOTIDE SEQUENCE</scope>
    <source>
        <strain evidence="1">GVMAG-M-3300023184-86</strain>
    </source>
</reference>
<protein>
    <submittedName>
        <fullName evidence="1">Uncharacterized protein</fullName>
    </submittedName>
</protein>
<proteinExistence type="predicted"/>
<dbReference type="EMBL" id="MN740176">
    <property type="protein sequence ID" value="QHT92075.1"/>
    <property type="molecule type" value="Genomic_DNA"/>
</dbReference>
<name>A0A6C0IHX3_9ZZZZ</name>
<accession>A0A6C0IHX3</accession>
<sequence>MINLRLNAHLYRNMKPVAFHCFTKKQDIELFLPDFLRGFVAFGYTVGEDIFWAKKQCKNGPIHINISVINLGYCDSRVQIKTLYGNQKDIEKEIKQLYDKIVEYSKVLDEITE</sequence>